<dbReference type="EMBL" id="LJZR01000012">
    <property type="protein sequence ID" value="KPQ35416.1"/>
    <property type="molecule type" value="Genomic_DNA"/>
</dbReference>
<dbReference type="STRING" id="1666911.HLUCCA11_10665"/>
<dbReference type="CDD" id="cd02651">
    <property type="entry name" value="nuc_hydro_IU_UC_XIUA"/>
    <property type="match status" value="1"/>
</dbReference>
<sequence>MVAAFLPALHQPLPKALIIDCDPGVDDAIALFLAFATDLPILGITTVAGNVPLPLTYRNARNLCALAGRLALPVFAGCPRPMMRSLATAEDIHGATGLQGADLPESTAAKPSQHAVDFLIQQLLTASDPIAIAALGPLTNLAVALIQCPQIAENIDQLVIMGGAMGQGNITPSAEFNIYVDPHAAQVVLSAGIPTTLITLDTTHQVLTTPARLAAIRALNNPVSIAAAGMLSFYGQNDLHRYGLAGGPLHDPCVIAYLLAPELFTARPVNIAVETAGEHTIGRTVVDWYGDRPSAAVQVIETVDADSVYALLIEALGRFSV</sequence>
<dbReference type="Proteomes" id="UP000050465">
    <property type="component" value="Unassembled WGS sequence"/>
</dbReference>
<organism evidence="4 5">
    <name type="scientific">Phormidesmis priestleyi Ana</name>
    <dbReference type="NCBI Taxonomy" id="1666911"/>
    <lineage>
        <taxon>Bacteria</taxon>
        <taxon>Bacillati</taxon>
        <taxon>Cyanobacteriota</taxon>
        <taxon>Cyanophyceae</taxon>
        <taxon>Leptolyngbyales</taxon>
        <taxon>Leptolyngbyaceae</taxon>
        <taxon>Phormidesmis</taxon>
    </lineage>
</organism>
<dbReference type="GO" id="GO:0006152">
    <property type="term" value="P:purine nucleoside catabolic process"/>
    <property type="evidence" value="ECO:0007669"/>
    <property type="project" value="TreeGrafter"/>
</dbReference>
<dbReference type="PROSITE" id="PS01247">
    <property type="entry name" value="IUNH"/>
    <property type="match status" value="1"/>
</dbReference>
<keyword evidence="2" id="KW-0326">Glycosidase</keyword>
<dbReference type="AlphaFoldDB" id="A0A0P7YYS0"/>
<name>A0A0P7YYS0_9CYAN</name>
<evidence type="ECO:0000256" key="1">
    <source>
        <dbReference type="ARBA" id="ARBA00022801"/>
    </source>
</evidence>
<dbReference type="InterPro" id="IPR015910">
    <property type="entry name" value="I/U_nuclsd_hydro_CS"/>
</dbReference>
<evidence type="ECO:0000313" key="5">
    <source>
        <dbReference type="Proteomes" id="UP000050465"/>
    </source>
</evidence>
<comment type="caution">
    <text evidence="4">The sequence shown here is derived from an EMBL/GenBank/DDBJ whole genome shotgun (WGS) entry which is preliminary data.</text>
</comment>
<dbReference type="InterPro" id="IPR001910">
    <property type="entry name" value="Inosine/uridine_hydrolase_dom"/>
</dbReference>
<dbReference type="GO" id="GO:0005829">
    <property type="term" value="C:cytosol"/>
    <property type="evidence" value="ECO:0007669"/>
    <property type="project" value="TreeGrafter"/>
</dbReference>
<accession>A0A0P7YYS0</accession>
<reference evidence="4 5" key="1">
    <citation type="submission" date="2015-09" db="EMBL/GenBank/DDBJ databases">
        <title>Identification and resolution of microdiversity through metagenomic sequencing of parallel consortia.</title>
        <authorList>
            <person name="Nelson W.C."/>
            <person name="Romine M.F."/>
            <person name="Lindemann S.R."/>
        </authorList>
    </citation>
    <scope>NUCLEOTIDE SEQUENCE [LARGE SCALE GENOMIC DNA]</scope>
    <source>
        <strain evidence="4">Ana</strain>
    </source>
</reference>
<dbReference type="Pfam" id="PF01156">
    <property type="entry name" value="IU_nuc_hydro"/>
    <property type="match status" value="1"/>
</dbReference>
<evidence type="ECO:0000256" key="2">
    <source>
        <dbReference type="ARBA" id="ARBA00023295"/>
    </source>
</evidence>
<dbReference type="InterPro" id="IPR023186">
    <property type="entry name" value="IUNH"/>
</dbReference>
<evidence type="ECO:0000259" key="3">
    <source>
        <dbReference type="Pfam" id="PF01156"/>
    </source>
</evidence>
<dbReference type="PANTHER" id="PTHR12304">
    <property type="entry name" value="INOSINE-URIDINE PREFERRING NUCLEOSIDE HYDROLASE"/>
    <property type="match status" value="1"/>
</dbReference>
<feature type="domain" description="Inosine/uridine-preferring nucleoside hydrolase" evidence="3">
    <location>
        <begin position="17"/>
        <end position="309"/>
    </location>
</feature>
<dbReference type="GO" id="GO:0045437">
    <property type="term" value="F:uridine nucleosidase activity"/>
    <property type="evidence" value="ECO:0007669"/>
    <property type="project" value="UniProtKB-ARBA"/>
</dbReference>
<dbReference type="PATRIC" id="fig|1666911.3.peg.4285"/>
<dbReference type="Gene3D" id="3.90.245.10">
    <property type="entry name" value="Ribonucleoside hydrolase-like"/>
    <property type="match status" value="1"/>
</dbReference>
<gene>
    <name evidence="4" type="primary">iunH</name>
    <name evidence="4" type="ORF">HLUCCA11_10665</name>
</gene>
<dbReference type="InterPro" id="IPR036452">
    <property type="entry name" value="Ribo_hydro-like"/>
</dbReference>
<dbReference type="PANTHER" id="PTHR12304:SF4">
    <property type="entry name" value="URIDINE NUCLEOSIDASE"/>
    <property type="match status" value="1"/>
</dbReference>
<dbReference type="SUPFAM" id="SSF53590">
    <property type="entry name" value="Nucleoside hydrolase"/>
    <property type="match status" value="1"/>
</dbReference>
<evidence type="ECO:0000313" key="4">
    <source>
        <dbReference type="EMBL" id="KPQ35416.1"/>
    </source>
</evidence>
<protein>
    <submittedName>
        <fullName evidence="4">Purine nucleosidase IunH</fullName>
    </submittedName>
</protein>
<keyword evidence="1" id="KW-0378">Hydrolase</keyword>
<dbReference type="GO" id="GO:0008477">
    <property type="term" value="F:purine nucleosidase activity"/>
    <property type="evidence" value="ECO:0007669"/>
    <property type="project" value="TreeGrafter"/>
</dbReference>
<proteinExistence type="predicted"/>